<organism evidence="2 3">
    <name type="scientific">Tetrabaena socialis</name>
    <dbReference type="NCBI Taxonomy" id="47790"/>
    <lineage>
        <taxon>Eukaryota</taxon>
        <taxon>Viridiplantae</taxon>
        <taxon>Chlorophyta</taxon>
        <taxon>core chlorophytes</taxon>
        <taxon>Chlorophyceae</taxon>
        <taxon>CS clade</taxon>
        <taxon>Chlamydomonadales</taxon>
        <taxon>Tetrabaenaceae</taxon>
        <taxon>Tetrabaena</taxon>
    </lineage>
</organism>
<proteinExistence type="predicted"/>
<keyword evidence="1" id="KW-1133">Transmembrane helix</keyword>
<sequence>MPLPRQPPHEQVTRRRPTDPTCTLLLAFFLVGVGVMSYLAMAAAACVVAGVSAEMKKATKRSISGSMKKSTSSGTSTTVARTRRSSLSYCWAERLECRCASCTAAAAETAVVSAAVKKRVHAEWDQVSHEAARMCRVL</sequence>
<evidence type="ECO:0000313" key="3">
    <source>
        <dbReference type="Proteomes" id="UP000236333"/>
    </source>
</evidence>
<comment type="caution">
    <text evidence="2">The sequence shown here is derived from an EMBL/GenBank/DDBJ whole genome shotgun (WGS) entry which is preliminary data.</text>
</comment>
<name>A0A2J7ZZA2_9CHLO</name>
<dbReference type="EMBL" id="PGGS01000293">
    <property type="protein sequence ID" value="PNH05601.1"/>
    <property type="molecule type" value="Genomic_DNA"/>
</dbReference>
<keyword evidence="3" id="KW-1185">Reference proteome</keyword>
<gene>
    <name evidence="2" type="ORF">TSOC_008108</name>
</gene>
<accession>A0A2J7ZZA2</accession>
<dbReference type="Proteomes" id="UP000236333">
    <property type="component" value="Unassembled WGS sequence"/>
</dbReference>
<dbReference type="AlphaFoldDB" id="A0A2J7ZZA2"/>
<evidence type="ECO:0000256" key="1">
    <source>
        <dbReference type="SAM" id="Phobius"/>
    </source>
</evidence>
<keyword evidence="1" id="KW-0472">Membrane</keyword>
<reference evidence="2 3" key="1">
    <citation type="journal article" date="2017" name="Mol. Biol. Evol.">
        <title>The 4-celled Tetrabaena socialis nuclear genome reveals the essential components for genetic control of cell number at the origin of multicellularity in the volvocine lineage.</title>
        <authorList>
            <person name="Featherston J."/>
            <person name="Arakaki Y."/>
            <person name="Hanschen E.R."/>
            <person name="Ferris P.J."/>
            <person name="Michod R.E."/>
            <person name="Olson B.J.S.C."/>
            <person name="Nozaki H."/>
            <person name="Durand P.M."/>
        </authorList>
    </citation>
    <scope>NUCLEOTIDE SEQUENCE [LARGE SCALE GENOMIC DNA]</scope>
    <source>
        <strain evidence="2 3">NIES-571</strain>
    </source>
</reference>
<evidence type="ECO:0000313" key="2">
    <source>
        <dbReference type="EMBL" id="PNH05601.1"/>
    </source>
</evidence>
<keyword evidence="1" id="KW-0812">Transmembrane</keyword>
<protein>
    <submittedName>
        <fullName evidence="2">Uncharacterized protein</fullName>
    </submittedName>
</protein>
<feature type="transmembrane region" description="Helical" evidence="1">
    <location>
        <begin position="24"/>
        <end position="51"/>
    </location>
</feature>